<dbReference type="PANTHER" id="PTHR46116:SF19">
    <property type="entry name" value="UBIQUITIN-CONJUGATING ENZYME FAMILY PROTEIN"/>
    <property type="match status" value="1"/>
</dbReference>
<evidence type="ECO:0000313" key="5">
    <source>
        <dbReference type="Proteomes" id="UP000594261"/>
    </source>
</evidence>
<name>A0A7N2LX66_QUELO</name>
<reference evidence="4 5" key="1">
    <citation type="journal article" date="2016" name="G3 (Bethesda)">
        <title>First Draft Assembly and Annotation of the Genome of a California Endemic Oak Quercus lobata Nee (Fagaceae).</title>
        <authorList>
            <person name="Sork V.L."/>
            <person name="Fitz-Gibbon S.T."/>
            <person name="Puiu D."/>
            <person name="Crepeau M."/>
            <person name="Gugger P.F."/>
            <person name="Sherman R."/>
            <person name="Stevens K."/>
            <person name="Langley C.H."/>
            <person name="Pellegrini M."/>
            <person name="Salzberg S.L."/>
        </authorList>
    </citation>
    <scope>NUCLEOTIDE SEQUENCE [LARGE SCALE GENOMIC DNA]</scope>
    <source>
        <strain evidence="4 5">cv. SW786</strain>
    </source>
</reference>
<dbReference type="OMA" id="PGEMDEN"/>
<keyword evidence="1" id="KW-0808">Transferase</keyword>
<keyword evidence="5" id="KW-1185">Reference proteome</keyword>
<dbReference type="Gramene" id="QL06p012508:mrna">
    <property type="protein sequence ID" value="QL06p012508:mrna"/>
    <property type="gene ID" value="QL06p012508"/>
</dbReference>
<sequence length="369" mass="41642">MKEFKQFDIVSDYSDHYFASSNLSLFGKKKYCFTNANSSVLKKIMQEWKILENNLPETIYVRVYDERMDLLRAVIVGAAGTPYHDGLFFFDFAFPPSYPNSPPNAHYHAHGMRMNPNLYSSGKVCLSLLNTWISEKEAEWNPCSSTILQVLVSLQGLILNEKPYYNEPGLSNSPNEMLSKSYNNYIFLLSCRTMLILLRKPPMSFEGFVHKHFCTRAKFIVQACRAYIKGCAIVGYYQDNGSHSSSTIEDSAEFKALMEELYPNLEIALTKNTASVIKSALTTDMKNAALGLHTTIEDSAEFKALIMEELYPNLEIALTNNTASVTTSALTTDMKNAALGLHTTNNVANLLEGTGKWFMRYWLMKNSGL</sequence>
<dbReference type="GO" id="GO:0061631">
    <property type="term" value="F:ubiquitin conjugating enzyme activity"/>
    <property type="evidence" value="ECO:0007669"/>
    <property type="project" value="TreeGrafter"/>
</dbReference>
<evidence type="ECO:0000256" key="1">
    <source>
        <dbReference type="ARBA" id="ARBA00022679"/>
    </source>
</evidence>
<dbReference type="AlphaFoldDB" id="A0A7N2LX66"/>
<organism evidence="4 5">
    <name type="scientific">Quercus lobata</name>
    <name type="common">Valley oak</name>
    <dbReference type="NCBI Taxonomy" id="97700"/>
    <lineage>
        <taxon>Eukaryota</taxon>
        <taxon>Viridiplantae</taxon>
        <taxon>Streptophyta</taxon>
        <taxon>Embryophyta</taxon>
        <taxon>Tracheophyta</taxon>
        <taxon>Spermatophyta</taxon>
        <taxon>Magnoliopsida</taxon>
        <taxon>eudicotyledons</taxon>
        <taxon>Gunneridae</taxon>
        <taxon>Pentapetalae</taxon>
        <taxon>rosids</taxon>
        <taxon>fabids</taxon>
        <taxon>Fagales</taxon>
        <taxon>Fagaceae</taxon>
        <taxon>Quercus</taxon>
    </lineage>
</organism>
<accession>A0A7N2LX66</accession>
<dbReference type="PROSITE" id="PS50127">
    <property type="entry name" value="UBC_2"/>
    <property type="match status" value="1"/>
</dbReference>
<feature type="domain" description="UBC core" evidence="3">
    <location>
        <begin position="39"/>
        <end position="198"/>
    </location>
</feature>
<dbReference type="CDD" id="cd23837">
    <property type="entry name" value="UBCc_UBE2O"/>
    <property type="match status" value="1"/>
</dbReference>
<evidence type="ECO:0000256" key="2">
    <source>
        <dbReference type="ARBA" id="ARBA00022786"/>
    </source>
</evidence>
<dbReference type="Proteomes" id="UP000594261">
    <property type="component" value="Chromosome 6"/>
</dbReference>
<dbReference type="EMBL" id="LRBV02000006">
    <property type="status" value="NOT_ANNOTATED_CDS"/>
    <property type="molecule type" value="Genomic_DNA"/>
</dbReference>
<dbReference type="PANTHER" id="PTHR46116">
    <property type="entry name" value="(E3-INDEPENDENT) E2 UBIQUITIN-CONJUGATING ENZYME"/>
    <property type="match status" value="1"/>
</dbReference>
<dbReference type="EnsemblPlants" id="QL06p012508:mrna">
    <property type="protein sequence ID" value="QL06p012508:mrna"/>
    <property type="gene ID" value="QL06p012508"/>
</dbReference>
<dbReference type="InParanoid" id="A0A7N2LX66"/>
<dbReference type="Gene3D" id="3.10.110.10">
    <property type="entry name" value="Ubiquitin Conjugating Enzyme"/>
    <property type="match status" value="1"/>
</dbReference>
<dbReference type="SUPFAM" id="SSF54495">
    <property type="entry name" value="UBC-like"/>
    <property type="match status" value="1"/>
</dbReference>
<dbReference type="SMART" id="SM00212">
    <property type="entry name" value="UBCc"/>
    <property type="match status" value="1"/>
</dbReference>
<protein>
    <recommendedName>
        <fullName evidence="3">UBC core domain-containing protein</fullName>
    </recommendedName>
</protein>
<reference evidence="4" key="2">
    <citation type="submission" date="2021-01" db="UniProtKB">
        <authorList>
            <consortium name="EnsemblPlants"/>
        </authorList>
    </citation>
    <scope>IDENTIFICATION</scope>
</reference>
<evidence type="ECO:0000313" key="4">
    <source>
        <dbReference type="EnsemblPlants" id="QL06p012508:mrna"/>
    </source>
</evidence>
<dbReference type="Pfam" id="PF00179">
    <property type="entry name" value="UQ_con"/>
    <property type="match status" value="1"/>
</dbReference>
<keyword evidence="2" id="KW-0833">Ubl conjugation pathway</keyword>
<proteinExistence type="predicted"/>
<evidence type="ECO:0000259" key="3">
    <source>
        <dbReference type="PROSITE" id="PS50127"/>
    </source>
</evidence>
<dbReference type="InterPro" id="IPR000608">
    <property type="entry name" value="UBC"/>
</dbReference>
<dbReference type="InterPro" id="IPR016135">
    <property type="entry name" value="UBQ-conjugating_enzyme/RWD"/>
</dbReference>